<sequence>MRGRRGAGSVALVLAVVLAAGGCSGDDDTAAPTPSVTRSPVPTTLTCDDIQGDNVDPTLDLVAVRLARTGKNVRVVFDTTEPPGDDPLRWVVGFVSANGRKSVELTTDRRKNGDLVHAIVVDGDRRPVMDPVRITAEGMTTTFPVDPIDALGTGVRWYASIGVDGQDVDFCPGGPEVREVLDTVPLTLPERW</sequence>
<evidence type="ECO:0008006" key="4">
    <source>
        <dbReference type="Google" id="ProtNLM"/>
    </source>
</evidence>
<dbReference type="RefSeq" id="WP_344600470.1">
    <property type="nucleotide sequence ID" value="NZ_BAAAHE010000001.1"/>
</dbReference>
<gene>
    <name evidence="2" type="ORF">GCM10009547_01120</name>
</gene>
<name>A0ABP3R477_9ACTN</name>
<dbReference type="Proteomes" id="UP001500957">
    <property type="component" value="Unassembled WGS sequence"/>
</dbReference>
<dbReference type="PROSITE" id="PS51257">
    <property type="entry name" value="PROKAR_LIPOPROTEIN"/>
    <property type="match status" value="1"/>
</dbReference>
<dbReference type="EMBL" id="BAAAHE010000001">
    <property type="protein sequence ID" value="GAA0603317.1"/>
    <property type="molecule type" value="Genomic_DNA"/>
</dbReference>
<proteinExistence type="predicted"/>
<feature type="chain" id="PRO_5047480887" description="Secreted protein" evidence="1">
    <location>
        <begin position="26"/>
        <end position="192"/>
    </location>
</feature>
<protein>
    <recommendedName>
        <fullName evidence="4">Secreted protein</fullName>
    </recommendedName>
</protein>
<keyword evidence="3" id="KW-1185">Reference proteome</keyword>
<comment type="caution">
    <text evidence="2">The sequence shown here is derived from an EMBL/GenBank/DDBJ whole genome shotgun (WGS) entry which is preliminary data.</text>
</comment>
<evidence type="ECO:0000256" key="1">
    <source>
        <dbReference type="SAM" id="SignalP"/>
    </source>
</evidence>
<feature type="signal peptide" evidence="1">
    <location>
        <begin position="1"/>
        <end position="25"/>
    </location>
</feature>
<accession>A0ABP3R477</accession>
<keyword evidence="1" id="KW-0732">Signal</keyword>
<reference evidence="3" key="1">
    <citation type="journal article" date="2019" name="Int. J. Syst. Evol. Microbiol.">
        <title>The Global Catalogue of Microorganisms (GCM) 10K type strain sequencing project: providing services to taxonomists for standard genome sequencing and annotation.</title>
        <authorList>
            <consortium name="The Broad Institute Genomics Platform"/>
            <consortium name="The Broad Institute Genome Sequencing Center for Infectious Disease"/>
            <person name="Wu L."/>
            <person name="Ma J."/>
        </authorList>
    </citation>
    <scope>NUCLEOTIDE SEQUENCE [LARGE SCALE GENOMIC DNA]</scope>
    <source>
        <strain evidence="3">JCM 10671</strain>
    </source>
</reference>
<evidence type="ECO:0000313" key="3">
    <source>
        <dbReference type="Proteomes" id="UP001500957"/>
    </source>
</evidence>
<organism evidence="2 3">
    <name type="scientific">Sporichthya brevicatena</name>
    <dbReference type="NCBI Taxonomy" id="171442"/>
    <lineage>
        <taxon>Bacteria</taxon>
        <taxon>Bacillati</taxon>
        <taxon>Actinomycetota</taxon>
        <taxon>Actinomycetes</taxon>
        <taxon>Sporichthyales</taxon>
        <taxon>Sporichthyaceae</taxon>
        <taxon>Sporichthya</taxon>
    </lineage>
</organism>
<evidence type="ECO:0000313" key="2">
    <source>
        <dbReference type="EMBL" id="GAA0603317.1"/>
    </source>
</evidence>